<keyword evidence="1" id="KW-0694">RNA-binding</keyword>
<name>F8NNS3_SERL9</name>
<dbReference type="InterPro" id="IPR012677">
    <property type="entry name" value="Nucleotide-bd_a/b_plait_sf"/>
</dbReference>
<reference evidence="4" key="1">
    <citation type="submission" date="2011-04" db="EMBL/GenBank/DDBJ databases">
        <title>Evolution of plant cell wall degrading machinery underlies the functional diversity of forest fungi.</title>
        <authorList>
            <consortium name="US DOE Joint Genome Institute (JGI-PGF)"/>
            <person name="Eastwood D.C."/>
            <person name="Floudas D."/>
            <person name="Binder M."/>
            <person name="Majcherczyk A."/>
            <person name="Schneider P."/>
            <person name="Aerts A."/>
            <person name="Asiegbu F.O."/>
            <person name="Baker S.E."/>
            <person name="Barry K."/>
            <person name="Bendiksby M."/>
            <person name="Blumentritt M."/>
            <person name="Coutinho P.M."/>
            <person name="Cullen D."/>
            <person name="Cullen D."/>
            <person name="Gathman A."/>
            <person name="Goodell B."/>
            <person name="Henrissat B."/>
            <person name="Ihrmark K."/>
            <person name="Kauserud H."/>
            <person name="Kohler A."/>
            <person name="LaButti K."/>
            <person name="Lapidus A."/>
            <person name="Lavin J.L."/>
            <person name="Lee Y.-H."/>
            <person name="Lindquist E."/>
            <person name="Lilly W."/>
            <person name="Lucas S."/>
            <person name="Morin E."/>
            <person name="Murat C."/>
            <person name="Oguiza J.A."/>
            <person name="Park J."/>
            <person name="Pisabarro A.G."/>
            <person name="Riley R."/>
            <person name="Rosling A."/>
            <person name="Salamov A."/>
            <person name="Schmidt O."/>
            <person name="Schmutz J."/>
            <person name="Skrede I."/>
            <person name="Stenlid J."/>
            <person name="Wiebenga A."/>
            <person name="Xie X."/>
            <person name="Kues U."/>
            <person name="Hibbett D.S."/>
            <person name="Hoffmeister D."/>
            <person name="Hogberg N."/>
            <person name="Martin F."/>
            <person name="Grigoriev I.V."/>
            <person name="Watkinson S.C."/>
        </authorList>
    </citation>
    <scope>NUCLEOTIDE SEQUENCE</scope>
    <source>
        <strain evidence="4">S7.9</strain>
    </source>
</reference>
<dbReference type="PANTHER" id="PTHR32343:SF22">
    <property type="entry name" value="LD29830P"/>
    <property type="match status" value="1"/>
</dbReference>
<proteinExistence type="predicted"/>
<organism>
    <name type="scientific">Serpula lacrymans var. lacrymans (strain S7.9)</name>
    <name type="common">Dry rot fungus</name>
    <dbReference type="NCBI Taxonomy" id="578457"/>
    <lineage>
        <taxon>Eukaryota</taxon>
        <taxon>Fungi</taxon>
        <taxon>Dikarya</taxon>
        <taxon>Basidiomycota</taxon>
        <taxon>Agaricomycotina</taxon>
        <taxon>Agaricomycetes</taxon>
        <taxon>Agaricomycetidae</taxon>
        <taxon>Boletales</taxon>
        <taxon>Coniophorineae</taxon>
        <taxon>Serpulaceae</taxon>
        <taxon>Serpula</taxon>
    </lineage>
</organism>
<dbReference type="PROSITE" id="PS50102">
    <property type="entry name" value="RRM"/>
    <property type="match status" value="1"/>
</dbReference>
<dbReference type="Gene3D" id="3.30.70.330">
    <property type="match status" value="1"/>
</dbReference>
<dbReference type="PANTHER" id="PTHR32343">
    <property type="entry name" value="SERINE/ARGININE-RICH SPLICING FACTOR"/>
    <property type="match status" value="1"/>
</dbReference>
<dbReference type="KEGG" id="sla:SERLADRAFT_382783"/>
<dbReference type="HOGENOM" id="CLU_103040_0_0_1"/>
<dbReference type="InterPro" id="IPR035979">
    <property type="entry name" value="RBD_domain_sf"/>
</dbReference>
<dbReference type="RefSeq" id="XP_007315686.1">
    <property type="nucleotide sequence ID" value="XM_007315624.1"/>
</dbReference>
<feature type="compositionally biased region" description="Basic residues" evidence="2">
    <location>
        <begin position="54"/>
        <end position="70"/>
    </location>
</feature>
<dbReference type="AlphaFoldDB" id="F8NNS3"/>
<dbReference type="InterPro" id="IPR000504">
    <property type="entry name" value="RRM_dom"/>
</dbReference>
<gene>
    <name evidence="4" type="ORF">SERLADRAFT_382783</name>
</gene>
<evidence type="ECO:0000256" key="1">
    <source>
        <dbReference type="PROSITE-ProRule" id="PRU00176"/>
    </source>
</evidence>
<sequence>MLFRAPSTSLESLLQASVIQDVTDPVKRDPQESTGESSRKAQTSKAQIRARNPDKRRVRSGSNAGKKHHIAMAVKKENASRKVRQRERGWCYVYVGNVSPATDEEMLIKLFSTCGHIIKLEIQCSSGLAMTTGKPTPAYYRGHPVRQYATVVFGKPQHAQKALKLHGSRVGGTELVVVRSASDLPEVKEKVERRLRDYRERLGLGHRQGEVRKSAKPLCLQPTEILPVDEPKIVAASPRKLGDRHKIWDFSFPMTVV</sequence>
<feature type="compositionally biased region" description="Polar residues" evidence="2">
    <location>
        <begin position="32"/>
        <end position="46"/>
    </location>
</feature>
<dbReference type="SUPFAM" id="SSF54928">
    <property type="entry name" value="RNA-binding domain, RBD"/>
    <property type="match status" value="1"/>
</dbReference>
<dbReference type="EMBL" id="GL945431">
    <property type="protein sequence ID" value="EGO27595.1"/>
    <property type="molecule type" value="Genomic_DNA"/>
</dbReference>
<feature type="domain" description="RRM" evidence="3">
    <location>
        <begin position="91"/>
        <end position="182"/>
    </location>
</feature>
<accession>F8NNS3</accession>
<dbReference type="OrthoDB" id="4726at2759"/>
<evidence type="ECO:0000256" key="2">
    <source>
        <dbReference type="SAM" id="MobiDB-lite"/>
    </source>
</evidence>
<protein>
    <recommendedName>
        <fullName evidence="3">RRM domain-containing protein</fullName>
    </recommendedName>
</protein>
<evidence type="ECO:0000259" key="3">
    <source>
        <dbReference type="PROSITE" id="PS50102"/>
    </source>
</evidence>
<dbReference type="GO" id="GO:0003723">
    <property type="term" value="F:RNA binding"/>
    <property type="evidence" value="ECO:0007669"/>
    <property type="project" value="UniProtKB-UniRule"/>
</dbReference>
<feature type="region of interest" description="Disordered" evidence="2">
    <location>
        <begin position="21"/>
        <end position="79"/>
    </location>
</feature>
<evidence type="ECO:0000313" key="4">
    <source>
        <dbReference type="EMBL" id="EGO27595.1"/>
    </source>
</evidence>
<dbReference type="Proteomes" id="UP000008064">
    <property type="component" value="Unassembled WGS sequence"/>
</dbReference>
<dbReference type="SMART" id="SM00360">
    <property type="entry name" value="RRM"/>
    <property type="match status" value="1"/>
</dbReference>
<dbReference type="CDD" id="cd00590">
    <property type="entry name" value="RRM_SF"/>
    <property type="match status" value="1"/>
</dbReference>
<dbReference type="GeneID" id="18811009"/>